<dbReference type="PROSITE" id="PS50977">
    <property type="entry name" value="HTH_TETR_2"/>
    <property type="match status" value="1"/>
</dbReference>
<protein>
    <submittedName>
        <fullName evidence="6">DNA-binding transcriptional regulator, AcrR family</fullName>
    </submittedName>
</protein>
<keyword evidence="3" id="KW-0804">Transcription</keyword>
<dbReference type="PRINTS" id="PR00455">
    <property type="entry name" value="HTHTETR"/>
</dbReference>
<dbReference type="InterPro" id="IPR050109">
    <property type="entry name" value="HTH-type_TetR-like_transc_reg"/>
</dbReference>
<dbReference type="Pfam" id="PF00440">
    <property type="entry name" value="TetR_N"/>
    <property type="match status" value="1"/>
</dbReference>
<dbReference type="PANTHER" id="PTHR30055">
    <property type="entry name" value="HTH-TYPE TRANSCRIPTIONAL REGULATOR RUTR"/>
    <property type="match status" value="1"/>
</dbReference>
<dbReference type="AlphaFoldDB" id="A0A1G8FV55"/>
<evidence type="ECO:0000313" key="6">
    <source>
        <dbReference type="EMBL" id="SDH86024.1"/>
    </source>
</evidence>
<dbReference type="RefSeq" id="WP_090688576.1">
    <property type="nucleotide sequence ID" value="NZ_CADERL010000010.1"/>
</dbReference>
<keyword evidence="2 4" id="KW-0238">DNA-binding</keyword>
<evidence type="ECO:0000259" key="5">
    <source>
        <dbReference type="PROSITE" id="PS50977"/>
    </source>
</evidence>
<gene>
    <name evidence="6" type="ORF">SAMN05216466_1142</name>
</gene>
<evidence type="ECO:0000256" key="2">
    <source>
        <dbReference type="ARBA" id="ARBA00023125"/>
    </source>
</evidence>
<feature type="domain" description="HTH tetR-type" evidence="5">
    <location>
        <begin position="13"/>
        <end position="73"/>
    </location>
</feature>
<dbReference type="Proteomes" id="UP000199706">
    <property type="component" value="Unassembled WGS sequence"/>
</dbReference>
<name>A0A1G8FV55_9BURK</name>
<evidence type="ECO:0000256" key="3">
    <source>
        <dbReference type="ARBA" id="ARBA00023163"/>
    </source>
</evidence>
<organism evidence="6 7">
    <name type="scientific">Paraburkholderia phenazinium</name>
    <dbReference type="NCBI Taxonomy" id="60549"/>
    <lineage>
        <taxon>Bacteria</taxon>
        <taxon>Pseudomonadati</taxon>
        <taxon>Pseudomonadota</taxon>
        <taxon>Betaproteobacteria</taxon>
        <taxon>Burkholderiales</taxon>
        <taxon>Burkholderiaceae</taxon>
        <taxon>Paraburkholderia</taxon>
    </lineage>
</organism>
<proteinExistence type="predicted"/>
<evidence type="ECO:0000313" key="7">
    <source>
        <dbReference type="Proteomes" id="UP000199706"/>
    </source>
</evidence>
<dbReference type="SUPFAM" id="SSF46689">
    <property type="entry name" value="Homeodomain-like"/>
    <property type="match status" value="1"/>
</dbReference>
<feature type="DNA-binding region" description="H-T-H motif" evidence="4">
    <location>
        <begin position="36"/>
        <end position="55"/>
    </location>
</feature>
<dbReference type="Gene3D" id="1.10.357.10">
    <property type="entry name" value="Tetracycline Repressor, domain 2"/>
    <property type="match status" value="1"/>
</dbReference>
<dbReference type="OrthoDB" id="7252896at2"/>
<dbReference type="GO" id="GO:0000976">
    <property type="term" value="F:transcription cis-regulatory region binding"/>
    <property type="evidence" value="ECO:0007669"/>
    <property type="project" value="TreeGrafter"/>
</dbReference>
<evidence type="ECO:0000256" key="1">
    <source>
        <dbReference type="ARBA" id="ARBA00023015"/>
    </source>
</evidence>
<reference evidence="6 7" key="1">
    <citation type="submission" date="2016-10" db="EMBL/GenBank/DDBJ databases">
        <authorList>
            <person name="de Groot N.N."/>
        </authorList>
    </citation>
    <scope>NUCLEOTIDE SEQUENCE [LARGE SCALE GENOMIC DNA]</scope>
    <source>
        <strain evidence="6 7">LMG 2247</strain>
    </source>
</reference>
<dbReference type="EMBL" id="FNCJ01000014">
    <property type="protein sequence ID" value="SDH86024.1"/>
    <property type="molecule type" value="Genomic_DNA"/>
</dbReference>
<sequence length="203" mass="23190">MKRKRLTHEQRRHQTRERLLRAARKMFIKKGFDRTSVEDIVDAAGYTRGAFYSNFGGKSELLLEVLRWDHDSARAGLQAVIEKVGSREEMTASAIAFYNGYLRDNECFLLWVEARLLARNDATVRQCITDFHREKLSHIGAHILAVFERVGMMPPLQAEVLALGVLSLCDGMLSLRVCDPRIADNEVIDRWLALLFLGKAHGY</sequence>
<dbReference type="InterPro" id="IPR009057">
    <property type="entry name" value="Homeodomain-like_sf"/>
</dbReference>
<keyword evidence="1" id="KW-0805">Transcription regulation</keyword>
<accession>A0A1G8FV55</accession>
<dbReference type="InterPro" id="IPR001647">
    <property type="entry name" value="HTH_TetR"/>
</dbReference>
<dbReference type="GO" id="GO:0003700">
    <property type="term" value="F:DNA-binding transcription factor activity"/>
    <property type="evidence" value="ECO:0007669"/>
    <property type="project" value="TreeGrafter"/>
</dbReference>
<evidence type="ECO:0000256" key="4">
    <source>
        <dbReference type="PROSITE-ProRule" id="PRU00335"/>
    </source>
</evidence>
<dbReference type="InterPro" id="IPR036271">
    <property type="entry name" value="Tet_transcr_reg_TetR-rel_C_sf"/>
</dbReference>
<dbReference type="SUPFAM" id="SSF48498">
    <property type="entry name" value="Tetracyclin repressor-like, C-terminal domain"/>
    <property type="match status" value="1"/>
</dbReference>
<dbReference type="PANTHER" id="PTHR30055:SF234">
    <property type="entry name" value="HTH-TYPE TRANSCRIPTIONAL REGULATOR BETI"/>
    <property type="match status" value="1"/>
</dbReference>